<keyword evidence="1" id="KW-1133">Transmembrane helix</keyword>
<organism evidence="2">
    <name type="scientific">Terrestrivirus sp</name>
    <dbReference type="NCBI Taxonomy" id="2487775"/>
    <lineage>
        <taxon>Viruses</taxon>
        <taxon>Varidnaviria</taxon>
        <taxon>Bamfordvirae</taxon>
        <taxon>Nucleocytoviricota</taxon>
        <taxon>Megaviricetes</taxon>
        <taxon>Imitervirales</taxon>
        <taxon>Mimiviridae</taxon>
        <taxon>Klosneuvirinae</taxon>
    </lineage>
</organism>
<proteinExistence type="predicted"/>
<gene>
    <name evidence="2" type="ORF">Terrestrivirus3_14</name>
</gene>
<sequence length="92" mass="10869">MDCIDPINPAVNAVVIYIILTMLLYIIKPDFIYDHKQNKFKEISFNNKSIPIFYIVGAIVSVIIYYILYFASCPTYSPNYKYVNTYPKYRYT</sequence>
<evidence type="ECO:0000313" key="2">
    <source>
        <dbReference type="EMBL" id="AYV75745.1"/>
    </source>
</evidence>
<keyword evidence="1" id="KW-0812">Transmembrane</keyword>
<feature type="transmembrane region" description="Helical" evidence="1">
    <location>
        <begin position="6"/>
        <end position="27"/>
    </location>
</feature>
<feature type="transmembrane region" description="Helical" evidence="1">
    <location>
        <begin position="48"/>
        <end position="71"/>
    </location>
</feature>
<dbReference type="EMBL" id="MK071981">
    <property type="protein sequence ID" value="AYV75745.1"/>
    <property type="molecule type" value="Genomic_DNA"/>
</dbReference>
<protein>
    <submittedName>
        <fullName evidence="2">Uncharacterized protein</fullName>
    </submittedName>
</protein>
<evidence type="ECO:0000256" key="1">
    <source>
        <dbReference type="SAM" id="Phobius"/>
    </source>
</evidence>
<name>A0A3G4ZLM9_9VIRU</name>
<accession>A0A3G4ZLM9</accession>
<reference evidence="2" key="1">
    <citation type="submission" date="2018-10" db="EMBL/GenBank/DDBJ databases">
        <title>Hidden diversity of soil giant viruses.</title>
        <authorList>
            <person name="Schulz F."/>
            <person name="Alteio L."/>
            <person name="Goudeau D."/>
            <person name="Ryan E.M."/>
            <person name="Malmstrom R.R."/>
            <person name="Blanchard J."/>
            <person name="Woyke T."/>
        </authorList>
    </citation>
    <scope>NUCLEOTIDE SEQUENCE</scope>
    <source>
        <strain evidence="2">TEV1</strain>
    </source>
</reference>
<keyword evidence="1" id="KW-0472">Membrane</keyword>